<proteinExistence type="predicted"/>
<dbReference type="EMBL" id="CAJVQB010021888">
    <property type="protein sequence ID" value="CAG8798235.1"/>
    <property type="molecule type" value="Genomic_DNA"/>
</dbReference>
<dbReference type="Proteomes" id="UP000789901">
    <property type="component" value="Unassembled WGS sequence"/>
</dbReference>
<evidence type="ECO:0000313" key="2">
    <source>
        <dbReference type="Proteomes" id="UP000789901"/>
    </source>
</evidence>
<dbReference type="PANTHER" id="PTHR23272:SF184">
    <property type="entry name" value="OS03G0311250 PROTEIN"/>
    <property type="match status" value="1"/>
</dbReference>
<protein>
    <submittedName>
        <fullName evidence="1">7250_t:CDS:1</fullName>
    </submittedName>
</protein>
<dbReference type="InterPro" id="IPR012337">
    <property type="entry name" value="RNaseH-like_sf"/>
</dbReference>
<organism evidence="1 2">
    <name type="scientific">Gigaspora margarita</name>
    <dbReference type="NCBI Taxonomy" id="4874"/>
    <lineage>
        <taxon>Eukaryota</taxon>
        <taxon>Fungi</taxon>
        <taxon>Fungi incertae sedis</taxon>
        <taxon>Mucoromycota</taxon>
        <taxon>Glomeromycotina</taxon>
        <taxon>Glomeromycetes</taxon>
        <taxon>Diversisporales</taxon>
        <taxon>Gigasporaceae</taxon>
        <taxon>Gigaspora</taxon>
    </lineage>
</organism>
<accession>A0ABN7VT94</accession>
<name>A0ABN7VT94_GIGMA</name>
<sequence length="298" mass="34166">LTSDNASNIVLASSIVKDTLADNFSNTLFQHIRCAAHIMNIAVKKGLKLANRYLIKLCYFIKKIRKSALLIEDLKCISVSFDHPFLRPTIDCSTRWNSSFLMIDCALALRMDLDSLVIRHLALRDLQLFEDEWNILLVSELRNCLKPFNIATEILSKSNYPTIADLRLIISGLFNHLNTFYSDHQDMNLVVSKIQEKLDEYWPFMQEASKIAAFFDPHFKQIVYSEDPADEILALICANLLANSESIVQPPYISKRIQFIQEYNRTSMPSTTFDTDELTRYWETTAPPEETSPGIPGF</sequence>
<reference evidence="1 2" key="1">
    <citation type="submission" date="2021-06" db="EMBL/GenBank/DDBJ databases">
        <authorList>
            <person name="Kallberg Y."/>
            <person name="Tangrot J."/>
            <person name="Rosling A."/>
        </authorList>
    </citation>
    <scope>NUCLEOTIDE SEQUENCE [LARGE SCALE GENOMIC DNA]</scope>
    <source>
        <strain evidence="1 2">120-4 pot B 10/14</strain>
    </source>
</reference>
<keyword evidence="2" id="KW-1185">Reference proteome</keyword>
<gene>
    <name evidence="1" type="ORF">GMARGA_LOCUS22554</name>
</gene>
<evidence type="ECO:0000313" key="1">
    <source>
        <dbReference type="EMBL" id="CAG8798235.1"/>
    </source>
</evidence>
<feature type="non-terminal residue" evidence="1">
    <location>
        <position position="1"/>
    </location>
</feature>
<dbReference type="SUPFAM" id="SSF53098">
    <property type="entry name" value="Ribonuclease H-like"/>
    <property type="match status" value="1"/>
</dbReference>
<dbReference type="PANTHER" id="PTHR23272">
    <property type="entry name" value="BED FINGER-RELATED"/>
    <property type="match status" value="1"/>
</dbReference>
<comment type="caution">
    <text evidence="1">The sequence shown here is derived from an EMBL/GenBank/DDBJ whole genome shotgun (WGS) entry which is preliminary data.</text>
</comment>